<evidence type="ECO:0000256" key="2">
    <source>
        <dbReference type="ARBA" id="ARBA00012224"/>
    </source>
</evidence>
<evidence type="ECO:0000259" key="6">
    <source>
        <dbReference type="Pfam" id="PF00155"/>
    </source>
</evidence>
<dbReference type="PANTHER" id="PTHR43525:SF1">
    <property type="entry name" value="PROTEIN MALY"/>
    <property type="match status" value="1"/>
</dbReference>
<evidence type="ECO:0000313" key="7">
    <source>
        <dbReference type="EMBL" id="GJM63946.1"/>
    </source>
</evidence>
<dbReference type="CDD" id="cd00609">
    <property type="entry name" value="AAT_like"/>
    <property type="match status" value="1"/>
</dbReference>
<dbReference type="InterPro" id="IPR027619">
    <property type="entry name" value="C-S_lyase_PatB-like"/>
</dbReference>
<dbReference type="EMBL" id="BQKE01000003">
    <property type="protein sequence ID" value="GJM63946.1"/>
    <property type="molecule type" value="Genomic_DNA"/>
</dbReference>
<dbReference type="SUPFAM" id="SSF53383">
    <property type="entry name" value="PLP-dependent transferases"/>
    <property type="match status" value="1"/>
</dbReference>
<proteinExistence type="inferred from homology"/>
<dbReference type="PANTHER" id="PTHR43525">
    <property type="entry name" value="PROTEIN MALY"/>
    <property type="match status" value="1"/>
</dbReference>
<keyword evidence="8" id="KW-1185">Reference proteome</keyword>
<evidence type="ECO:0000256" key="3">
    <source>
        <dbReference type="ARBA" id="ARBA00022898"/>
    </source>
</evidence>
<evidence type="ECO:0000256" key="5">
    <source>
        <dbReference type="ARBA" id="ARBA00037974"/>
    </source>
</evidence>
<dbReference type="NCBIfam" id="TIGR04350">
    <property type="entry name" value="C_S_lyase_PatB"/>
    <property type="match status" value="1"/>
</dbReference>
<dbReference type="InterPro" id="IPR051798">
    <property type="entry name" value="Class-II_PLP-Dep_Aminotrans"/>
</dbReference>
<dbReference type="InterPro" id="IPR015421">
    <property type="entry name" value="PyrdxlP-dep_Trfase_major"/>
</dbReference>
<keyword evidence="4" id="KW-0456">Lyase</keyword>
<dbReference type="EC" id="4.4.1.13" evidence="2"/>
<dbReference type="RefSeq" id="WP_338239037.1">
    <property type="nucleotide sequence ID" value="NZ_BQKE01000003.1"/>
</dbReference>
<dbReference type="Proteomes" id="UP001310022">
    <property type="component" value="Unassembled WGS sequence"/>
</dbReference>
<comment type="caution">
    <text evidence="7">The sequence shown here is derived from an EMBL/GenBank/DDBJ whole genome shotgun (WGS) entry which is preliminary data.</text>
</comment>
<dbReference type="GO" id="GO:0030170">
    <property type="term" value="F:pyridoxal phosphate binding"/>
    <property type="evidence" value="ECO:0007669"/>
    <property type="project" value="InterPro"/>
</dbReference>
<dbReference type="Pfam" id="PF00155">
    <property type="entry name" value="Aminotran_1_2"/>
    <property type="match status" value="1"/>
</dbReference>
<dbReference type="Gene3D" id="3.90.1150.10">
    <property type="entry name" value="Aspartate Aminotransferase, domain 1"/>
    <property type="match status" value="1"/>
</dbReference>
<dbReference type="InterPro" id="IPR004839">
    <property type="entry name" value="Aminotransferase_I/II_large"/>
</dbReference>
<comment type="cofactor">
    <cofactor evidence="1">
        <name>pyridoxal 5'-phosphate</name>
        <dbReference type="ChEBI" id="CHEBI:597326"/>
    </cofactor>
</comment>
<protein>
    <recommendedName>
        <fullName evidence="2">cysteine-S-conjugate beta-lyase</fullName>
        <ecNumber evidence="2">4.4.1.13</ecNumber>
    </recommendedName>
</protein>
<evidence type="ECO:0000256" key="1">
    <source>
        <dbReference type="ARBA" id="ARBA00001933"/>
    </source>
</evidence>
<gene>
    <name evidence="7" type="primary">PatB</name>
    <name evidence="7" type="ORF">PEDI_44980</name>
</gene>
<accession>A0AAN4W3C7</accession>
<evidence type="ECO:0000313" key="8">
    <source>
        <dbReference type="Proteomes" id="UP001310022"/>
    </source>
</evidence>
<name>A0AAN4W3C7_9BACT</name>
<dbReference type="InterPro" id="IPR015422">
    <property type="entry name" value="PyrdxlP-dep_Trfase_small"/>
</dbReference>
<keyword evidence="3" id="KW-0663">Pyridoxal phosphate</keyword>
<comment type="similarity">
    <text evidence="5">Belongs to the class-II pyridoxal-phosphate-dependent aminotransferase family. MalY/PatB cystathionine beta-lyase subfamily.</text>
</comment>
<dbReference type="AlphaFoldDB" id="A0AAN4W3C7"/>
<organism evidence="7 8">
    <name type="scientific">Persicobacter diffluens</name>
    <dbReference type="NCBI Taxonomy" id="981"/>
    <lineage>
        <taxon>Bacteria</taxon>
        <taxon>Pseudomonadati</taxon>
        <taxon>Bacteroidota</taxon>
        <taxon>Cytophagia</taxon>
        <taxon>Cytophagales</taxon>
        <taxon>Persicobacteraceae</taxon>
        <taxon>Persicobacter</taxon>
    </lineage>
</organism>
<reference evidence="7 8" key="1">
    <citation type="submission" date="2021-12" db="EMBL/GenBank/DDBJ databases">
        <title>Genome sequencing of bacteria with rrn-lacking chromosome and rrn-plasmid.</title>
        <authorList>
            <person name="Anda M."/>
            <person name="Iwasaki W."/>
        </authorList>
    </citation>
    <scope>NUCLEOTIDE SEQUENCE [LARGE SCALE GENOMIC DNA]</scope>
    <source>
        <strain evidence="7 8">NBRC 15940</strain>
    </source>
</reference>
<evidence type="ECO:0000256" key="4">
    <source>
        <dbReference type="ARBA" id="ARBA00023239"/>
    </source>
</evidence>
<dbReference type="GO" id="GO:0047804">
    <property type="term" value="F:cysteine-S-conjugate beta-lyase activity"/>
    <property type="evidence" value="ECO:0007669"/>
    <property type="project" value="UniProtKB-EC"/>
</dbReference>
<dbReference type="InterPro" id="IPR015424">
    <property type="entry name" value="PyrdxlP-dep_Trfase"/>
</dbReference>
<sequence length="392" mass="44630">MGSAIFDQEIDRSNTRTVKYELRKAYFGKEDVDPLWVADMDFACPKEVQEAVMKRAAHPIYGYPIADDEFKRAIVNWNLNRHQWKIETDWIHNLPGVVPALVVATLAFSVPEDEIIVQPPVYFPFFDVVKGLNRKLVQNPLTLENDQYRMDFQDLESKITARTKIIFLCNPHNPSGKMWDQNSLNRLGEICKKHDILVVSDEIHADLTLWGNQHVPTASVSEVLKERTITAMSASKSFNLAGLSCAYTVIANASIRHQFYKMLEATHLFIGNVFGIEATIAAYKEGETWLNDLTAYLEGTILEMEEYVEREIPDLKLMRPEAGYLVWFNFEAFGNPASIRRALIEAGVGLSVGASFGKEGMDFQRMNIACPRHVVMRNMKRIKETLLTGKHL</sequence>
<dbReference type="Gene3D" id="3.40.640.10">
    <property type="entry name" value="Type I PLP-dependent aspartate aminotransferase-like (Major domain)"/>
    <property type="match status" value="1"/>
</dbReference>
<feature type="domain" description="Aminotransferase class I/classII large" evidence="6">
    <location>
        <begin position="39"/>
        <end position="371"/>
    </location>
</feature>